<dbReference type="GeneID" id="9800723"/>
<dbReference type="Proteomes" id="UP000483820">
    <property type="component" value="Chromosome II"/>
</dbReference>
<proteinExistence type="predicted"/>
<dbReference type="RefSeq" id="XP_003092747.2">
    <property type="nucleotide sequence ID" value="XM_003092699.2"/>
</dbReference>
<organism evidence="2 3">
    <name type="scientific">Caenorhabditis remanei</name>
    <name type="common">Caenorhabditis vulgaris</name>
    <dbReference type="NCBI Taxonomy" id="31234"/>
    <lineage>
        <taxon>Eukaryota</taxon>
        <taxon>Metazoa</taxon>
        <taxon>Ecdysozoa</taxon>
        <taxon>Nematoda</taxon>
        <taxon>Chromadorea</taxon>
        <taxon>Rhabditida</taxon>
        <taxon>Rhabditina</taxon>
        <taxon>Rhabditomorpha</taxon>
        <taxon>Rhabditoidea</taxon>
        <taxon>Rhabditidae</taxon>
        <taxon>Peloderinae</taxon>
        <taxon>Caenorhabditis</taxon>
    </lineage>
</organism>
<reference evidence="2 3" key="1">
    <citation type="submission" date="2019-12" db="EMBL/GenBank/DDBJ databases">
        <title>Chromosome-level assembly of the Caenorhabditis remanei genome.</title>
        <authorList>
            <person name="Teterina A.A."/>
            <person name="Willis J.H."/>
            <person name="Phillips P.C."/>
        </authorList>
    </citation>
    <scope>NUCLEOTIDE SEQUENCE [LARGE SCALE GENOMIC DNA]</scope>
    <source>
        <strain evidence="2 3">PX506</strain>
        <tissue evidence="2">Whole organism</tissue>
    </source>
</reference>
<dbReference type="EMBL" id="WUAV01000002">
    <property type="protein sequence ID" value="KAF1764342.1"/>
    <property type="molecule type" value="Genomic_DNA"/>
</dbReference>
<evidence type="ECO:0000313" key="3">
    <source>
        <dbReference type="Proteomes" id="UP000483820"/>
    </source>
</evidence>
<keyword evidence="1" id="KW-0732">Signal</keyword>
<name>A0A6A5HD83_CAERE</name>
<dbReference type="AlphaFoldDB" id="A0A6A5HD83"/>
<evidence type="ECO:0000256" key="1">
    <source>
        <dbReference type="SAM" id="SignalP"/>
    </source>
</evidence>
<dbReference type="KEGG" id="crq:GCK72_004289"/>
<evidence type="ECO:0000313" key="2">
    <source>
        <dbReference type="EMBL" id="KAF1764342.1"/>
    </source>
</evidence>
<comment type="caution">
    <text evidence="2">The sequence shown here is derived from an EMBL/GenBank/DDBJ whole genome shotgun (WGS) entry which is preliminary data.</text>
</comment>
<feature type="chain" id="PRO_5025481350" evidence="1">
    <location>
        <begin position="19"/>
        <end position="131"/>
    </location>
</feature>
<feature type="signal peptide" evidence="1">
    <location>
        <begin position="1"/>
        <end position="18"/>
    </location>
</feature>
<dbReference type="CTD" id="9800723"/>
<protein>
    <submittedName>
        <fullName evidence="2">Uncharacterized protein</fullName>
    </submittedName>
</protein>
<sequence length="131" mass="14489">MSSLNIVLLLATISLTSALEAENPQGQVIQGEDYTFVLEDPNVSGLRRIGTEGSQGAEYWYFCERAKGEKKKQCGAWVDEKGTKVKAATLKVTLKGKNAVLLKVLKKDEGVYFTVFEKEPIPSYVDLNVFP</sequence>
<accession>A0A6A5HD83</accession>
<gene>
    <name evidence="2" type="ORF">GCK72_004289</name>
</gene>